<gene>
    <name evidence="1" type="ORF">AD945_10070</name>
</gene>
<dbReference type="RefSeq" id="WP_062108528.1">
    <property type="nucleotide sequence ID" value="NZ_LHZR01000109.1"/>
</dbReference>
<comment type="caution">
    <text evidence="1">The sequence shown here is derived from an EMBL/GenBank/DDBJ whole genome shotgun (WGS) entry which is preliminary data.</text>
</comment>
<evidence type="ECO:0000313" key="2">
    <source>
        <dbReference type="Proteomes" id="UP000075636"/>
    </source>
</evidence>
<dbReference type="EMBL" id="LHZR01000109">
    <property type="protein sequence ID" value="KXV47390.1"/>
    <property type="molecule type" value="Genomic_DNA"/>
</dbReference>
<accession>A0A149THJ6</accession>
<proteinExistence type="predicted"/>
<dbReference type="GeneID" id="76194776"/>
<dbReference type="Proteomes" id="UP000075636">
    <property type="component" value="Unassembled WGS sequence"/>
</dbReference>
<dbReference type="AlphaFoldDB" id="A0A149THJ6"/>
<organism evidence="1 2">
    <name type="scientific">Gluconobacter albidus</name>
    <dbReference type="NCBI Taxonomy" id="318683"/>
    <lineage>
        <taxon>Bacteria</taxon>
        <taxon>Pseudomonadati</taxon>
        <taxon>Pseudomonadota</taxon>
        <taxon>Alphaproteobacteria</taxon>
        <taxon>Acetobacterales</taxon>
        <taxon>Acetobacteraceae</taxon>
        <taxon>Gluconobacter</taxon>
    </lineage>
</organism>
<name>A0A149THJ6_9PROT</name>
<reference evidence="1 2" key="1">
    <citation type="submission" date="2015-06" db="EMBL/GenBank/DDBJ databases">
        <title>Improved classification and identification of acetic acid bacteria using matrix-assisted laser desorption/ionization time-of-flight mass spectrometry; Gluconobacter nephelii and Gluconobacter uchimurae are later heterotypic synonyms of Gluconobacter japonicus and Gluconobacter oxydans, respectively.</title>
        <authorList>
            <person name="Li L."/>
            <person name="Cleenwerck I."/>
            <person name="De Vuyst L."/>
            <person name="Vandamme P."/>
        </authorList>
    </citation>
    <scope>NUCLEOTIDE SEQUENCE [LARGE SCALE GENOMIC DNA]</scope>
    <source>
        <strain evidence="1 2">LMG 1768</strain>
    </source>
</reference>
<dbReference type="PATRIC" id="fig|318683.6.peg.1303"/>
<sequence>MAGKRRSNKPFSICDGRGQIAARYSTLWHAHMAASAWCRQKRVSVPVRKGCKIVAIARPIEGGRVTLDWGDAQELAL</sequence>
<dbReference type="OrthoDB" id="9859443at2"/>
<evidence type="ECO:0000313" key="1">
    <source>
        <dbReference type="EMBL" id="KXV47390.1"/>
    </source>
</evidence>
<protein>
    <submittedName>
        <fullName evidence="1">Uncharacterized protein</fullName>
    </submittedName>
</protein>